<evidence type="ECO:0000313" key="1">
    <source>
        <dbReference type="EMBL" id="OLF53797.1"/>
    </source>
</evidence>
<organism evidence="1 2">
    <name type="scientific">Pseudomonas chlororaphis</name>
    <dbReference type="NCBI Taxonomy" id="587753"/>
    <lineage>
        <taxon>Bacteria</taxon>
        <taxon>Pseudomonadati</taxon>
        <taxon>Pseudomonadota</taxon>
        <taxon>Gammaproteobacteria</taxon>
        <taxon>Pseudomonadales</taxon>
        <taxon>Pseudomonadaceae</taxon>
        <taxon>Pseudomonas</taxon>
    </lineage>
</organism>
<dbReference type="Pfam" id="PF03864">
    <property type="entry name" value="Phage_cap_E"/>
    <property type="match status" value="1"/>
</dbReference>
<accession>A0A1Q8EPS1</accession>
<dbReference type="RefSeq" id="WP_075119932.1">
    <property type="nucleotide sequence ID" value="NZ_MSCT01000011.1"/>
</dbReference>
<protein>
    <submittedName>
        <fullName evidence="1">Major capsid protein E</fullName>
    </submittedName>
</protein>
<proteinExistence type="predicted"/>
<gene>
    <name evidence="1" type="ORF">BTN82_15120</name>
</gene>
<sequence length="326" mass="35611">MNLQDMFSVANLTAAVNKLPAIPGKVGAMGLFDEKGVTSTSVVIDEREGRLVLVPNTSRSDDPAPIKGGKRKRRTFETLHLPLNRPILPSQLQGVAAFGQEDTAAPVVTVINDNLQELKNSIEATREFQRVGALRGKLLDADGEVITDLYKEFEVTQKKVTVPLSNAGTNVRKACLDAKRFSESKLAGVMVTGFRALCGPDWFDALIDHEKVKAAFANYQEAQDRLGGDVRSGFTFGGIEFIEYDVTVSGQRFIPADIAQVFPVARGVFRMFNAPANYNETVNTIGQPFYSKAEERKLGKGWDLEAQANPLAMCLFPEALVELKAG</sequence>
<dbReference type="OrthoDB" id="6388191at2"/>
<dbReference type="EMBL" id="MSCT01000011">
    <property type="protein sequence ID" value="OLF53797.1"/>
    <property type="molecule type" value="Genomic_DNA"/>
</dbReference>
<dbReference type="AlphaFoldDB" id="A0A1Q8EPS1"/>
<dbReference type="Proteomes" id="UP000185578">
    <property type="component" value="Unassembled WGS sequence"/>
</dbReference>
<dbReference type="InterPro" id="IPR005564">
    <property type="entry name" value="Major_capsid_GpE"/>
</dbReference>
<evidence type="ECO:0000313" key="2">
    <source>
        <dbReference type="Proteomes" id="UP000185578"/>
    </source>
</evidence>
<reference evidence="1 2" key="1">
    <citation type="submission" date="2016-12" db="EMBL/GenBank/DDBJ databases">
        <authorList>
            <person name="Song W.-J."/>
            <person name="Kurnit D.M."/>
        </authorList>
    </citation>
    <scope>NUCLEOTIDE SEQUENCE [LARGE SCALE GENOMIC DNA]</scope>
    <source>
        <strain evidence="1 2">PCL1601</strain>
    </source>
</reference>
<name>A0A1Q8EPS1_9PSED</name>
<comment type="caution">
    <text evidence="1">The sequence shown here is derived from an EMBL/GenBank/DDBJ whole genome shotgun (WGS) entry which is preliminary data.</text>
</comment>